<dbReference type="RefSeq" id="WP_166397322.1">
    <property type="nucleotide sequence ID" value="NZ_CP045121.1"/>
</dbReference>
<protein>
    <submittedName>
        <fullName evidence="1">Uncharacterized protein</fullName>
    </submittedName>
</protein>
<keyword evidence="2" id="KW-1185">Reference proteome</keyword>
<evidence type="ECO:0000313" key="2">
    <source>
        <dbReference type="Proteomes" id="UP000502706"/>
    </source>
</evidence>
<dbReference type="KEGG" id="rmar:GBA65_15190"/>
<name>A0A6G8PZQ3_9ACTN</name>
<sequence>MITPTLMEHIRSIGDVEELDRLQAAIELRRRELSGDGTTRTSAGPAGAVLERRPYGSGVLQLEAQDANGPCWYFHLRKDGERKIVYVGRTDEPEIALAQIKGGMGG</sequence>
<evidence type="ECO:0000313" key="1">
    <source>
        <dbReference type="EMBL" id="QIN79648.1"/>
    </source>
</evidence>
<dbReference type="AlphaFoldDB" id="A0A6G8PZQ3"/>
<dbReference type="Proteomes" id="UP000502706">
    <property type="component" value="Chromosome"/>
</dbReference>
<reference evidence="1 2" key="1">
    <citation type="submission" date="2019-10" db="EMBL/GenBank/DDBJ databases">
        <title>Rubrobacter sp nov SCSIO 52915 isolated from a deep-sea sediment in the South China Sea.</title>
        <authorList>
            <person name="Chen R.W."/>
        </authorList>
    </citation>
    <scope>NUCLEOTIDE SEQUENCE [LARGE SCALE GENOMIC DNA]</scope>
    <source>
        <strain evidence="1 2">SCSIO 52915</strain>
    </source>
</reference>
<gene>
    <name evidence="1" type="ORF">GBA65_15190</name>
</gene>
<organism evidence="1 2">
    <name type="scientific">Rubrobacter marinus</name>
    <dbReference type="NCBI Taxonomy" id="2653852"/>
    <lineage>
        <taxon>Bacteria</taxon>
        <taxon>Bacillati</taxon>
        <taxon>Actinomycetota</taxon>
        <taxon>Rubrobacteria</taxon>
        <taxon>Rubrobacterales</taxon>
        <taxon>Rubrobacteraceae</taxon>
        <taxon>Rubrobacter</taxon>
    </lineage>
</organism>
<proteinExistence type="predicted"/>
<dbReference type="EMBL" id="CP045121">
    <property type="protein sequence ID" value="QIN79648.1"/>
    <property type="molecule type" value="Genomic_DNA"/>
</dbReference>
<accession>A0A6G8PZQ3</accession>